<evidence type="ECO:0000313" key="2">
    <source>
        <dbReference type="EMBL" id="KAH9420528.1"/>
    </source>
</evidence>
<protein>
    <submittedName>
        <fullName evidence="2">Uncharacterized protein</fullName>
    </submittedName>
</protein>
<dbReference type="EMBL" id="NJHN03000047">
    <property type="protein sequence ID" value="KAH9420528.1"/>
    <property type="molecule type" value="Genomic_DNA"/>
</dbReference>
<gene>
    <name evidence="2" type="ORF">DERP_000954</name>
</gene>
<name>A0ABQ8JDK2_DERPT</name>
<proteinExistence type="predicted"/>
<reference evidence="2 3" key="1">
    <citation type="journal article" date="2018" name="J. Allergy Clin. Immunol.">
        <title>High-quality assembly of Dermatophagoides pteronyssinus genome and transcriptome reveals a wide range of novel allergens.</title>
        <authorList>
            <person name="Liu X.Y."/>
            <person name="Yang K.Y."/>
            <person name="Wang M.Q."/>
            <person name="Kwok J.S."/>
            <person name="Zeng X."/>
            <person name="Yang Z."/>
            <person name="Xiao X.J."/>
            <person name="Lau C.P."/>
            <person name="Li Y."/>
            <person name="Huang Z.M."/>
            <person name="Ba J.G."/>
            <person name="Yim A.K."/>
            <person name="Ouyang C.Y."/>
            <person name="Ngai S.M."/>
            <person name="Chan T.F."/>
            <person name="Leung E.L."/>
            <person name="Liu L."/>
            <person name="Liu Z.G."/>
            <person name="Tsui S.K."/>
        </authorList>
    </citation>
    <scope>NUCLEOTIDE SEQUENCE [LARGE SCALE GENOMIC DNA]</scope>
    <source>
        <strain evidence="2">Derp</strain>
    </source>
</reference>
<comment type="caution">
    <text evidence="2">The sequence shown here is derived from an EMBL/GenBank/DDBJ whole genome shotgun (WGS) entry which is preliminary data.</text>
</comment>
<feature type="region of interest" description="Disordered" evidence="1">
    <location>
        <begin position="1"/>
        <end position="39"/>
    </location>
</feature>
<feature type="compositionally biased region" description="Basic and acidic residues" evidence="1">
    <location>
        <begin position="26"/>
        <end position="39"/>
    </location>
</feature>
<feature type="compositionally biased region" description="Basic residues" evidence="1">
    <location>
        <begin position="1"/>
        <end position="10"/>
    </location>
</feature>
<dbReference type="Proteomes" id="UP000887458">
    <property type="component" value="Unassembled WGS sequence"/>
</dbReference>
<organism evidence="2 3">
    <name type="scientific">Dermatophagoides pteronyssinus</name>
    <name type="common">European house dust mite</name>
    <dbReference type="NCBI Taxonomy" id="6956"/>
    <lineage>
        <taxon>Eukaryota</taxon>
        <taxon>Metazoa</taxon>
        <taxon>Ecdysozoa</taxon>
        <taxon>Arthropoda</taxon>
        <taxon>Chelicerata</taxon>
        <taxon>Arachnida</taxon>
        <taxon>Acari</taxon>
        <taxon>Acariformes</taxon>
        <taxon>Sarcoptiformes</taxon>
        <taxon>Astigmata</taxon>
        <taxon>Psoroptidia</taxon>
        <taxon>Analgoidea</taxon>
        <taxon>Pyroglyphidae</taxon>
        <taxon>Dermatophagoidinae</taxon>
        <taxon>Dermatophagoides</taxon>
    </lineage>
</organism>
<sequence length="195" mass="22914">MKPKNLKPRHQQQQQQHQNPMKKLKNKFDDKKATRAKKEFKNVKKAESGDEEIFYEICPDTNYSKLFNNFQEFLIKQINDSFGIKINNTGLNFENFIQLLNQWDGNLEDMMQNLRLEFKPQVLVVKTHSVSTMIEQNHPSTDTESDQGEKTLHFGDLDNDVEMKKIDSSNDGSFIQPAYVTNEETYIYPNELIFK</sequence>
<evidence type="ECO:0000256" key="1">
    <source>
        <dbReference type="SAM" id="MobiDB-lite"/>
    </source>
</evidence>
<accession>A0ABQ8JDK2</accession>
<keyword evidence="3" id="KW-1185">Reference proteome</keyword>
<reference evidence="2 3" key="2">
    <citation type="journal article" date="2022" name="Mol. Biol. Evol.">
        <title>Comparative Genomics Reveals Insights into the Divergent Evolution of Astigmatic Mites and Household Pest Adaptations.</title>
        <authorList>
            <person name="Xiong Q."/>
            <person name="Wan A.T."/>
            <person name="Liu X."/>
            <person name="Fung C.S."/>
            <person name="Xiao X."/>
            <person name="Malainual N."/>
            <person name="Hou J."/>
            <person name="Wang L."/>
            <person name="Wang M."/>
            <person name="Yang K.Y."/>
            <person name="Cui Y."/>
            <person name="Leung E.L."/>
            <person name="Nong W."/>
            <person name="Shin S.K."/>
            <person name="Au S.W."/>
            <person name="Jeong K.Y."/>
            <person name="Chew F.T."/>
            <person name="Hui J.H."/>
            <person name="Leung T.F."/>
            <person name="Tungtrongchitr A."/>
            <person name="Zhong N."/>
            <person name="Liu Z."/>
            <person name="Tsui S.K."/>
        </authorList>
    </citation>
    <scope>NUCLEOTIDE SEQUENCE [LARGE SCALE GENOMIC DNA]</scope>
    <source>
        <strain evidence="2">Derp</strain>
    </source>
</reference>
<evidence type="ECO:0000313" key="3">
    <source>
        <dbReference type="Proteomes" id="UP000887458"/>
    </source>
</evidence>